<sequence>MVPNIDVFLFSYGRGGVPIFKAIVEESWPSGLIWREIDDFPISFNGTKCNLETCSCKHSFFLTQQSATGRPQDYCLIFDFPRIASEIEGTSSSFFADKLATVRSFMASFSSFFFSASASFSFSSRDLLNIFTKTARICVTAIQKYKVQMLQSNGFVSVLKKS</sequence>
<dbReference type="Proteomes" id="UP000237105">
    <property type="component" value="Unassembled WGS sequence"/>
</dbReference>
<reference evidence="2" key="1">
    <citation type="submission" date="2016-06" db="EMBL/GenBank/DDBJ databases">
        <title>Parallel loss of symbiosis genes in relatives of nitrogen-fixing non-legume Parasponia.</title>
        <authorList>
            <person name="Van Velzen R."/>
            <person name="Holmer R."/>
            <person name="Bu F."/>
            <person name="Rutten L."/>
            <person name="Van Zeijl A."/>
            <person name="Liu W."/>
            <person name="Santuari L."/>
            <person name="Cao Q."/>
            <person name="Sharma T."/>
            <person name="Shen D."/>
            <person name="Roswanjaya Y."/>
            <person name="Wardhani T."/>
            <person name="Kalhor M.S."/>
            <person name="Jansen J."/>
            <person name="Van den Hoogen J."/>
            <person name="Gungor B."/>
            <person name="Hartog M."/>
            <person name="Hontelez J."/>
            <person name="Verver J."/>
            <person name="Yang W.-C."/>
            <person name="Schijlen E."/>
            <person name="Repin R."/>
            <person name="Schilthuizen M."/>
            <person name="Schranz E."/>
            <person name="Heidstra R."/>
            <person name="Miyata K."/>
            <person name="Fedorova E."/>
            <person name="Kohlen W."/>
            <person name="Bisseling T."/>
            <person name="Smit S."/>
            <person name="Geurts R."/>
        </authorList>
    </citation>
    <scope>NUCLEOTIDE SEQUENCE [LARGE SCALE GENOMIC DNA]</scope>
    <source>
        <strain evidence="2">cv. WU1-14</strain>
    </source>
</reference>
<organism evidence="1 2">
    <name type="scientific">Parasponia andersonii</name>
    <name type="common">Sponia andersonii</name>
    <dbReference type="NCBI Taxonomy" id="3476"/>
    <lineage>
        <taxon>Eukaryota</taxon>
        <taxon>Viridiplantae</taxon>
        <taxon>Streptophyta</taxon>
        <taxon>Embryophyta</taxon>
        <taxon>Tracheophyta</taxon>
        <taxon>Spermatophyta</taxon>
        <taxon>Magnoliopsida</taxon>
        <taxon>eudicotyledons</taxon>
        <taxon>Gunneridae</taxon>
        <taxon>Pentapetalae</taxon>
        <taxon>rosids</taxon>
        <taxon>fabids</taxon>
        <taxon>Rosales</taxon>
        <taxon>Cannabaceae</taxon>
        <taxon>Parasponia</taxon>
    </lineage>
</organism>
<evidence type="ECO:0000313" key="2">
    <source>
        <dbReference type="Proteomes" id="UP000237105"/>
    </source>
</evidence>
<comment type="caution">
    <text evidence="1">The sequence shown here is derived from an EMBL/GenBank/DDBJ whole genome shotgun (WGS) entry which is preliminary data.</text>
</comment>
<protein>
    <submittedName>
        <fullName evidence="1">Uncharacterized protein</fullName>
    </submittedName>
</protein>
<dbReference type="EMBL" id="JXTB01000628">
    <property type="protein sequence ID" value="PON35085.1"/>
    <property type="molecule type" value="Genomic_DNA"/>
</dbReference>
<proteinExistence type="predicted"/>
<accession>A0A2P5AEW8</accession>
<gene>
    <name evidence="1" type="ORF">PanWU01x14_339010</name>
</gene>
<dbReference type="AlphaFoldDB" id="A0A2P5AEW8"/>
<name>A0A2P5AEW8_PARAD</name>
<keyword evidence="2" id="KW-1185">Reference proteome</keyword>
<evidence type="ECO:0000313" key="1">
    <source>
        <dbReference type="EMBL" id="PON35085.1"/>
    </source>
</evidence>